<sequence>MSSSLAGSDRAVDHATDHPGGETIRPTVGPDQYRITVLQDRVDGLIRALHSRDAIGQAKGILVAHYGISADEAFRLLTRVSQHSNTKIAELAPAFVDRVRESGPALPQQCRIVTEVLEDLLAPAAGAAACRQAAGTVRDERDR</sequence>
<dbReference type="SMART" id="SM01012">
    <property type="entry name" value="ANTAR"/>
    <property type="match status" value="1"/>
</dbReference>
<evidence type="ECO:0000259" key="2">
    <source>
        <dbReference type="PROSITE" id="PS50921"/>
    </source>
</evidence>
<dbReference type="InterPro" id="IPR011006">
    <property type="entry name" value="CheY-like_superfamily"/>
</dbReference>
<organism evidence="3 4">
    <name type="scientific">Pseudonocardia sediminis</name>
    <dbReference type="NCBI Taxonomy" id="1397368"/>
    <lineage>
        <taxon>Bacteria</taxon>
        <taxon>Bacillati</taxon>
        <taxon>Actinomycetota</taxon>
        <taxon>Actinomycetes</taxon>
        <taxon>Pseudonocardiales</taxon>
        <taxon>Pseudonocardiaceae</taxon>
        <taxon>Pseudonocardia</taxon>
    </lineage>
</organism>
<dbReference type="AlphaFoldDB" id="A0A4Q7UVB8"/>
<feature type="domain" description="ANTAR" evidence="2">
    <location>
        <begin position="35"/>
        <end position="96"/>
    </location>
</feature>
<gene>
    <name evidence="3" type="ORF">EV383_2616</name>
</gene>
<dbReference type="InterPro" id="IPR036388">
    <property type="entry name" value="WH-like_DNA-bd_sf"/>
</dbReference>
<comment type="caution">
    <text evidence="3">The sequence shown here is derived from an EMBL/GenBank/DDBJ whole genome shotgun (WGS) entry which is preliminary data.</text>
</comment>
<evidence type="ECO:0000256" key="1">
    <source>
        <dbReference type="SAM" id="MobiDB-lite"/>
    </source>
</evidence>
<dbReference type="Proteomes" id="UP000291591">
    <property type="component" value="Unassembled WGS sequence"/>
</dbReference>
<dbReference type="Pfam" id="PF03861">
    <property type="entry name" value="ANTAR"/>
    <property type="match status" value="1"/>
</dbReference>
<reference evidence="3 4" key="1">
    <citation type="submission" date="2019-02" db="EMBL/GenBank/DDBJ databases">
        <title>Sequencing the genomes of 1000 actinobacteria strains.</title>
        <authorList>
            <person name="Klenk H.-P."/>
        </authorList>
    </citation>
    <scope>NUCLEOTIDE SEQUENCE [LARGE SCALE GENOMIC DNA]</scope>
    <source>
        <strain evidence="3 4">DSM 45779</strain>
    </source>
</reference>
<dbReference type="SUPFAM" id="SSF52172">
    <property type="entry name" value="CheY-like"/>
    <property type="match status" value="1"/>
</dbReference>
<dbReference type="Gene3D" id="1.10.10.10">
    <property type="entry name" value="Winged helix-like DNA-binding domain superfamily/Winged helix DNA-binding domain"/>
    <property type="match status" value="1"/>
</dbReference>
<feature type="region of interest" description="Disordered" evidence="1">
    <location>
        <begin position="1"/>
        <end position="28"/>
    </location>
</feature>
<evidence type="ECO:0000313" key="4">
    <source>
        <dbReference type="Proteomes" id="UP000291591"/>
    </source>
</evidence>
<keyword evidence="4" id="KW-1185">Reference proteome</keyword>
<accession>A0A4Q7UVB8</accession>
<dbReference type="InterPro" id="IPR005561">
    <property type="entry name" value="ANTAR"/>
</dbReference>
<name>A0A4Q7UVB8_PSEST</name>
<dbReference type="PROSITE" id="PS50921">
    <property type="entry name" value="ANTAR"/>
    <property type="match status" value="1"/>
</dbReference>
<protein>
    <submittedName>
        <fullName evidence="3">ANTAR domain-containing protein</fullName>
    </submittedName>
</protein>
<dbReference type="GO" id="GO:0003723">
    <property type="term" value="F:RNA binding"/>
    <property type="evidence" value="ECO:0007669"/>
    <property type="project" value="InterPro"/>
</dbReference>
<dbReference type="EMBL" id="SHKL01000001">
    <property type="protein sequence ID" value="RZT85736.1"/>
    <property type="molecule type" value="Genomic_DNA"/>
</dbReference>
<proteinExistence type="predicted"/>
<dbReference type="OrthoDB" id="3576753at2"/>
<feature type="compositionally biased region" description="Basic and acidic residues" evidence="1">
    <location>
        <begin position="10"/>
        <end position="20"/>
    </location>
</feature>
<evidence type="ECO:0000313" key="3">
    <source>
        <dbReference type="EMBL" id="RZT85736.1"/>
    </source>
</evidence>